<proteinExistence type="inferred from homology"/>
<feature type="domain" description="TonB-dependent receptor-like beta-barrel" evidence="12">
    <location>
        <begin position="210"/>
        <end position="637"/>
    </location>
</feature>
<dbReference type="InterPro" id="IPR039426">
    <property type="entry name" value="TonB-dep_rcpt-like"/>
</dbReference>
<dbReference type="InterPro" id="IPR036942">
    <property type="entry name" value="Beta-barrel_TonB_sf"/>
</dbReference>
<evidence type="ECO:0000259" key="13">
    <source>
        <dbReference type="Pfam" id="PF07715"/>
    </source>
</evidence>
<dbReference type="InterPro" id="IPR037066">
    <property type="entry name" value="Plug_dom_sf"/>
</dbReference>
<dbReference type="Gene3D" id="2.170.130.10">
    <property type="entry name" value="TonB-dependent receptor, plug domain"/>
    <property type="match status" value="1"/>
</dbReference>
<evidence type="ECO:0000259" key="12">
    <source>
        <dbReference type="Pfam" id="PF00593"/>
    </source>
</evidence>
<protein>
    <submittedName>
        <fullName evidence="14">TonB-dependent receptor</fullName>
    </submittedName>
</protein>
<dbReference type="PANTHER" id="PTHR30069:SF29">
    <property type="entry name" value="HEMOGLOBIN AND HEMOGLOBIN-HAPTOGLOBIN-BINDING PROTEIN 1-RELATED"/>
    <property type="match status" value="1"/>
</dbReference>
<evidence type="ECO:0000256" key="5">
    <source>
        <dbReference type="ARBA" id="ARBA00022729"/>
    </source>
</evidence>
<dbReference type="PANTHER" id="PTHR30069">
    <property type="entry name" value="TONB-DEPENDENT OUTER MEMBRANE RECEPTOR"/>
    <property type="match status" value="1"/>
</dbReference>
<keyword evidence="6 10" id="KW-0798">TonB box</keyword>
<evidence type="ECO:0000256" key="11">
    <source>
        <dbReference type="SAM" id="SignalP"/>
    </source>
</evidence>
<dbReference type="RefSeq" id="WP_215759963.1">
    <property type="nucleotide sequence ID" value="NZ_JAHKBE010000025.1"/>
</dbReference>
<name>A0ABV1FRF5_9BACT</name>
<organism evidence="14 15">
    <name type="scientific">Hallella faecis</name>
    <dbReference type="NCBI Taxonomy" id="2841596"/>
    <lineage>
        <taxon>Bacteria</taxon>
        <taxon>Pseudomonadati</taxon>
        <taxon>Bacteroidota</taxon>
        <taxon>Bacteroidia</taxon>
        <taxon>Bacteroidales</taxon>
        <taxon>Prevotellaceae</taxon>
        <taxon>Hallella</taxon>
    </lineage>
</organism>
<dbReference type="Proteomes" id="UP001487296">
    <property type="component" value="Unassembled WGS sequence"/>
</dbReference>
<evidence type="ECO:0000256" key="1">
    <source>
        <dbReference type="ARBA" id="ARBA00004571"/>
    </source>
</evidence>
<comment type="similarity">
    <text evidence="10">Belongs to the TonB-dependent receptor family.</text>
</comment>
<dbReference type="Pfam" id="PF07715">
    <property type="entry name" value="Plug"/>
    <property type="match status" value="1"/>
</dbReference>
<evidence type="ECO:0000313" key="14">
    <source>
        <dbReference type="EMBL" id="MEQ2486870.1"/>
    </source>
</evidence>
<dbReference type="SUPFAM" id="SSF56935">
    <property type="entry name" value="Porins"/>
    <property type="match status" value="1"/>
</dbReference>
<evidence type="ECO:0000256" key="3">
    <source>
        <dbReference type="ARBA" id="ARBA00022452"/>
    </source>
</evidence>
<dbReference type="Gene3D" id="2.40.170.20">
    <property type="entry name" value="TonB-dependent receptor, beta-barrel domain"/>
    <property type="match status" value="1"/>
</dbReference>
<keyword evidence="5 11" id="KW-0732">Signal</keyword>
<evidence type="ECO:0000256" key="10">
    <source>
        <dbReference type="RuleBase" id="RU003357"/>
    </source>
</evidence>
<feature type="domain" description="TonB-dependent receptor plug" evidence="13">
    <location>
        <begin position="45"/>
        <end position="128"/>
    </location>
</feature>
<keyword evidence="7 10" id="KW-0472">Membrane</keyword>
<dbReference type="EMBL" id="JBBNFP010000025">
    <property type="protein sequence ID" value="MEQ2486870.1"/>
    <property type="molecule type" value="Genomic_DNA"/>
</dbReference>
<feature type="signal peptide" evidence="11">
    <location>
        <begin position="1"/>
        <end position="20"/>
    </location>
</feature>
<keyword evidence="2" id="KW-0813">Transport</keyword>
<keyword evidence="3" id="KW-1134">Transmembrane beta strand</keyword>
<dbReference type="InterPro" id="IPR000531">
    <property type="entry name" value="Beta-barrel_TonB"/>
</dbReference>
<comment type="subcellular location">
    <subcellularLocation>
        <location evidence="1">Cell outer membrane</location>
        <topology evidence="1">Multi-pass membrane protein</topology>
    </subcellularLocation>
</comment>
<keyword evidence="9" id="KW-0998">Cell outer membrane</keyword>
<feature type="chain" id="PRO_5045885718" evidence="11">
    <location>
        <begin position="21"/>
        <end position="663"/>
    </location>
</feature>
<evidence type="ECO:0000256" key="7">
    <source>
        <dbReference type="ARBA" id="ARBA00023136"/>
    </source>
</evidence>
<evidence type="ECO:0000256" key="8">
    <source>
        <dbReference type="ARBA" id="ARBA00023170"/>
    </source>
</evidence>
<keyword evidence="8 14" id="KW-0675">Receptor</keyword>
<keyword evidence="4" id="KW-0812">Transmembrane</keyword>
<evidence type="ECO:0000256" key="2">
    <source>
        <dbReference type="ARBA" id="ARBA00022448"/>
    </source>
</evidence>
<dbReference type="Pfam" id="PF00593">
    <property type="entry name" value="TonB_dep_Rec_b-barrel"/>
    <property type="match status" value="1"/>
</dbReference>
<gene>
    <name evidence="14" type="ORF">AAAT34_07350</name>
</gene>
<evidence type="ECO:0000256" key="9">
    <source>
        <dbReference type="ARBA" id="ARBA00023237"/>
    </source>
</evidence>
<evidence type="ECO:0000313" key="15">
    <source>
        <dbReference type="Proteomes" id="UP001487296"/>
    </source>
</evidence>
<comment type="caution">
    <text evidence="14">The sequence shown here is derived from an EMBL/GenBank/DDBJ whole genome shotgun (WGS) entry which is preliminary data.</text>
</comment>
<keyword evidence="15" id="KW-1185">Reference proteome</keyword>
<evidence type="ECO:0000256" key="6">
    <source>
        <dbReference type="ARBA" id="ARBA00023077"/>
    </source>
</evidence>
<accession>A0ABV1FRF5</accession>
<reference evidence="14 15" key="1">
    <citation type="submission" date="2024-04" db="EMBL/GenBank/DDBJ databases">
        <title>Human intestinal bacterial collection.</title>
        <authorList>
            <person name="Pauvert C."/>
            <person name="Hitch T.C.A."/>
            <person name="Clavel T."/>
        </authorList>
    </citation>
    <scope>NUCLEOTIDE SEQUENCE [LARGE SCALE GENOMIC DNA]</scope>
    <source>
        <strain evidence="14 15">CLA-AA-H145</strain>
    </source>
</reference>
<evidence type="ECO:0000256" key="4">
    <source>
        <dbReference type="ARBA" id="ARBA00022692"/>
    </source>
</evidence>
<sequence>MRKQLTYTFALLLSPLAALAQTDSISLRGVEVTAVALNRNVTGAHPTQSLTAKQMRQLGLDHVADAVKHFAGVSVKDYGGIGGMKTVSIHSLGTQHTAVVYDGVALSNTQAGQIDIGRYDTDNLASISMSVADDDQLIISARQYVSTGVLTLTTERPHFADGQWQTLRVGVGAGSFGLVSPSLRWWVKPFERTAFSLSAKMTRADGIYPYTLRNGNTSSRQRRYNTDITAWQAEANAYHTFADGSELAMKAYWYYSERGLPGTVILYANPSDERMWDEDFFAQMAYRRSLGTRLRLQTRLKYTHSWNQYRDWGSQYTDGVQTDRDRQDEGYASATLGWLAAEGLQFAVAQDLSYNRLNNNVYVNTQYDVPRPSRWTSISAVAMKAQWGRMKLQANTVYTYAAERVSEGDRPADKRRLTPSVALSYRLLSSTPIYIRALYKHSFRVPTFNDLYYRRLGNIHLKPEKARQWSLGLTWETHTLRLRYLTITADGYYHDVTDKIVAFPSTYVWRMVNYGKVEILGADFTLGAQVDLARQWSVSGSASATWQHAVDKTNRTQQTYNNQLPYTPRWSGSGSLAMVTPWLTLGYTVVMQGSRYSLGQNKPEYRMPAFWDHGISLSRELTLGKVRLALSGKVSNLTNEQYSIIQYYPMPGRQYTVSAMIHW</sequence>
<dbReference type="InterPro" id="IPR012910">
    <property type="entry name" value="Plug_dom"/>
</dbReference>